<proteinExistence type="predicted"/>
<evidence type="ECO:0000256" key="4">
    <source>
        <dbReference type="PROSITE-ProRule" id="PRU00024"/>
    </source>
</evidence>
<dbReference type="InterPro" id="IPR013320">
    <property type="entry name" value="ConA-like_dom_sf"/>
</dbReference>
<protein>
    <recommendedName>
        <fullName evidence="9">RING-type domain-containing protein</fullName>
    </recommendedName>
</protein>
<dbReference type="Pfam" id="PF13765">
    <property type="entry name" value="PRY"/>
    <property type="match status" value="1"/>
</dbReference>
<dbReference type="PANTHER" id="PTHR25465">
    <property type="entry name" value="B-BOX DOMAIN CONTAINING"/>
    <property type="match status" value="1"/>
</dbReference>
<dbReference type="InterPro" id="IPR000315">
    <property type="entry name" value="Znf_B-box"/>
</dbReference>
<dbReference type="CDD" id="cd19769">
    <property type="entry name" value="Bbox2_TRIM16-like"/>
    <property type="match status" value="1"/>
</dbReference>
<keyword evidence="8" id="KW-1185">Reference proteome</keyword>
<evidence type="ECO:0000256" key="1">
    <source>
        <dbReference type="ARBA" id="ARBA00022723"/>
    </source>
</evidence>
<dbReference type="SMART" id="SM00589">
    <property type="entry name" value="PRY"/>
    <property type="match status" value="1"/>
</dbReference>
<dbReference type="Gene3D" id="3.30.160.60">
    <property type="entry name" value="Classic Zinc Finger"/>
    <property type="match status" value="1"/>
</dbReference>
<keyword evidence="2 4" id="KW-0863">Zinc-finger</keyword>
<dbReference type="Gene3D" id="2.60.120.920">
    <property type="match status" value="1"/>
</dbReference>
<dbReference type="SUPFAM" id="SSF49899">
    <property type="entry name" value="Concanavalin A-like lectins/glucanases"/>
    <property type="match status" value="1"/>
</dbReference>
<dbReference type="SMART" id="SM00184">
    <property type="entry name" value="RING"/>
    <property type="match status" value="1"/>
</dbReference>
<dbReference type="InterPro" id="IPR043136">
    <property type="entry name" value="B30.2/SPRY_sf"/>
</dbReference>
<dbReference type="PROSITE" id="PS00518">
    <property type="entry name" value="ZF_RING_1"/>
    <property type="match status" value="1"/>
</dbReference>
<dbReference type="Proteomes" id="UP000261620">
    <property type="component" value="Unplaced"/>
</dbReference>
<evidence type="ECO:0000256" key="3">
    <source>
        <dbReference type="ARBA" id="ARBA00022833"/>
    </source>
</evidence>
<dbReference type="PROSITE" id="PS50089">
    <property type="entry name" value="ZF_RING_2"/>
    <property type="match status" value="1"/>
</dbReference>
<dbReference type="Gene3D" id="4.10.830.40">
    <property type="match status" value="1"/>
</dbReference>
<evidence type="ECO:0000313" key="7">
    <source>
        <dbReference type="Ensembl" id="ENSMMOP00000020460.1"/>
    </source>
</evidence>
<dbReference type="SUPFAM" id="SSF57845">
    <property type="entry name" value="B-box zinc-binding domain"/>
    <property type="match status" value="1"/>
</dbReference>
<dbReference type="Pfam" id="PF00643">
    <property type="entry name" value="zf-B_box"/>
    <property type="match status" value="1"/>
</dbReference>
<keyword evidence="1" id="KW-0479">Metal-binding</keyword>
<sequence length="395" mass="45252">EQTPSTSAEELLSGDFLCAICLDVFSSPVTRMCGHNFCKSCITENWRINRKCQCPVCKKHFDTSHELHIHTFVSEMATKFQQSAGRTASEETKPRDVPCDICTGVKFKALKSCLVCVASYREAQLEQHQMVPSLKRHNLFEPLINLEDRMCKKHDELKELFCKIVQVCVCRVCAESDHESHDIVPLIEECEEKMAELEETDAGFQQMIQDRQLKMQELWDSAQLSHKALVETDLTRLVEHINKKQKKKHRGTSRALRQELNQGISKLVKRKSEVMELSQCDNHFQLLQILSSKAASKPTKNWMRVCLQQLSHEGTVARAVAQLKATLNKEMKKLLEAELQRVQQYAVDVILDPDSAHRKLFLSDDGKQVSHRDIKQNLPDNPGRFSYCTIVLGDF</sequence>
<dbReference type="Gene3D" id="3.30.40.10">
    <property type="entry name" value="Zinc/RING finger domain, C3HC4 (zinc finger)"/>
    <property type="match status" value="1"/>
</dbReference>
<evidence type="ECO:0000259" key="6">
    <source>
        <dbReference type="PROSITE" id="PS50119"/>
    </source>
</evidence>
<feature type="domain" description="B box-type" evidence="6">
    <location>
        <begin position="146"/>
        <end position="186"/>
    </location>
</feature>
<dbReference type="InterPro" id="IPR058030">
    <property type="entry name" value="TRIM8/14/16/25/29/45/65_CC"/>
</dbReference>
<dbReference type="GO" id="GO:0008270">
    <property type="term" value="F:zinc ion binding"/>
    <property type="evidence" value="ECO:0007669"/>
    <property type="project" value="UniProtKB-KW"/>
</dbReference>
<dbReference type="InterPro" id="IPR051051">
    <property type="entry name" value="E3_ubiq-ligase_TRIM/RNF"/>
</dbReference>
<dbReference type="Ensembl" id="ENSMMOT00000020800.1">
    <property type="protein sequence ID" value="ENSMMOP00000020460.1"/>
    <property type="gene ID" value="ENSMMOG00000015555.1"/>
</dbReference>
<accession>A0A3Q3WY51</accession>
<organism evidence="7 8">
    <name type="scientific">Mola mola</name>
    <name type="common">Ocean sunfish</name>
    <name type="synonym">Tetraodon mola</name>
    <dbReference type="NCBI Taxonomy" id="94237"/>
    <lineage>
        <taxon>Eukaryota</taxon>
        <taxon>Metazoa</taxon>
        <taxon>Chordata</taxon>
        <taxon>Craniata</taxon>
        <taxon>Vertebrata</taxon>
        <taxon>Euteleostomi</taxon>
        <taxon>Actinopterygii</taxon>
        <taxon>Neopterygii</taxon>
        <taxon>Teleostei</taxon>
        <taxon>Neoteleostei</taxon>
        <taxon>Acanthomorphata</taxon>
        <taxon>Eupercaria</taxon>
        <taxon>Tetraodontiformes</taxon>
        <taxon>Molidae</taxon>
        <taxon>Mola</taxon>
    </lineage>
</organism>
<evidence type="ECO:0000256" key="2">
    <source>
        <dbReference type="ARBA" id="ARBA00022771"/>
    </source>
</evidence>
<dbReference type="InterPro" id="IPR001841">
    <property type="entry name" value="Znf_RING"/>
</dbReference>
<dbReference type="InterPro" id="IPR006574">
    <property type="entry name" value="PRY"/>
</dbReference>
<dbReference type="PROSITE" id="PS50119">
    <property type="entry name" value="ZF_BBOX"/>
    <property type="match status" value="1"/>
</dbReference>
<dbReference type="OMA" id="YWTLQLR"/>
<dbReference type="STRING" id="94237.ENSMMOP00000020460"/>
<dbReference type="SUPFAM" id="SSF57850">
    <property type="entry name" value="RING/U-box"/>
    <property type="match status" value="1"/>
</dbReference>
<dbReference type="InterPro" id="IPR003879">
    <property type="entry name" value="Butyrophylin_SPRY"/>
</dbReference>
<evidence type="ECO:0008006" key="9">
    <source>
        <dbReference type="Google" id="ProtNLM"/>
    </source>
</evidence>
<evidence type="ECO:0000259" key="5">
    <source>
        <dbReference type="PROSITE" id="PS50089"/>
    </source>
</evidence>
<dbReference type="SMART" id="SM00336">
    <property type="entry name" value="BBOX"/>
    <property type="match status" value="1"/>
</dbReference>
<keyword evidence="3" id="KW-0862">Zinc</keyword>
<feature type="domain" description="RING-type" evidence="5">
    <location>
        <begin position="18"/>
        <end position="58"/>
    </location>
</feature>
<dbReference type="Pfam" id="PF25600">
    <property type="entry name" value="TRIM_CC"/>
    <property type="match status" value="1"/>
</dbReference>
<dbReference type="AlphaFoldDB" id="A0A3Q3WY51"/>
<dbReference type="PRINTS" id="PR01407">
    <property type="entry name" value="BUTYPHLNCDUF"/>
</dbReference>
<name>A0A3Q3WY51_MOLML</name>
<dbReference type="InterPro" id="IPR017907">
    <property type="entry name" value="Znf_RING_CS"/>
</dbReference>
<reference evidence="7" key="1">
    <citation type="submission" date="2025-08" db="UniProtKB">
        <authorList>
            <consortium name="Ensembl"/>
        </authorList>
    </citation>
    <scope>IDENTIFICATION</scope>
</reference>
<dbReference type="InterPro" id="IPR027370">
    <property type="entry name" value="Znf-RING_euk"/>
</dbReference>
<dbReference type="Pfam" id="PF13445">
    <property type="entry name" value="zf-RING_UBOX"/>
    <property type="match status" value="1"/>
</dbReference>
<dbReference type="InterPro" id="IPR013083">
    <property type="entry name" value="Znf_RING/FYVE/PHD"/>
</dbReference>
<dbReference type="PANTHER" id="PTHR25465:SF32">
    <property type="entry name" value="BLOODTHIRSTY-RELATED GENE FAMILY, MEMBER 16 ISOFORM X1-RELATED"/>
    <property type="match status" value="1"/>
</dbReference>
<evidence type="ECO:0000313" key="8">
    <source>
        <dbReference type="Proteomes" id="UP000261620"/>
    </source>
</evidence>
<reference evidence="7" key="2">
    <citation type="submission" date="2025-09" db="UniProtKB">
        <authorList>
            <consortium name="Ensembl"/>
        </authorList>
    </citation>
    <scope>IDENTIFICATION</scope>
</reference>